<evidence type="ECO:0000256" key="10">
    <source>
        <dbReference type="ARBA" id="ARBA00022771"/>
    </source>
</evidence>
<comment type="similarity">
    <text evidence="4">Belongs to the SDHAF4 family.</text>
</comment>
<dbReference type="Pfam" id="PF13639">
    <property type="entry name" value="zf-RING_2"/>
    <property type="match status" value="1"/>
</dbReference>
<dbReference type="InterPro" id="IPR001841">
    <property type="entry name" value="Znf_RING"/>
</dbReference>
<keyword evidence="6" id="KW-0808">Transferase</keyword>
<evidence type="ECO:0000256" key="14">
    <source>
        <dbReference type="ARBA" id="ARBA00023136"/>
    </source>
</evidence>
<evidence type="ECO:0000256" key="15">
    <source>
        <dbReference type="ARBA" id="ARBA00024209"/>
    </source>
</evidence>
<reference evidence="20" key="1">
    <citation type="journal article" date="2023" name="Plant Biotechnol. J.">
        <title>Chromosome-level wild Hevea brasiliensis genome provides new tools for genomic-assisted breeding and valuable loci to elevate rubber yield.</title>
        <authorList>
            <person name="Cheng H."/>
            <person name="Song X."/>
            <person name="Hu Y."/>
            <person name="Wu T."/>
            <person name="Yang Q."/>
            <person name="An Z."/>
            <person name="Feng S."/>
            <person name="Deng Z."/>
            <person name="Wu W."/>
            <person name="Zeng X."/>
            <person name="Tu M."/>
            <person name="Wang X."/>
            <person name="Huang H."/>
        </authorList>
    </citation>
    <scope>NUCLEOTIDE SEQUENCE</scope>
    <source>
        <strain evidence="20">MT/VB/25A 57/8</strain>
    </source>
</reference>
<gene>
    <name evidence="20" type="ORF">P3X46_030466</name>
</gene>
<evidence type="ECO:0000256" key="2">
    <source>
        <dbReference type="ARBA" id="ARBA00004167"/>
    </source>
</evidence>
<dbReference type="Pfam" id="PF13947">
    <property type="entry name" value="GUB_WAK_bind"/>
    <property type="match status" value="1"/>
</dbReference>
<evidence type="ECO:0000256" key="5">
    <source>
        <dbReference type="ARBA" id="ARBA00012483"/>
    </source>
</evidence>
<dbReference type="InterPro" id="IPR013083">
    <property type="entry name" value="Znf_RING/FYVE/PHD"/>
</dbReference>
<feature type="domain" description="RING-type" evidence="19">
    <location>
        <begin position="426"/>
        <end position="468"/>
    </location>
</feature>
<feature type="compositionally biased region" description="Basic and acidic residues" evidence="17">
    <location>
        <begin position="57"/>
        <end position="71"/>
    </location>
</feature>
<feature type="compositionally biased region" description="Acidic residues" evidence="17">
    <location>
        <begin position="73"/>
        <end position="83"/>
    </location>
</feature>
<dbReference type="PANTHER" id="PTHR46279:SF10">
    <property type="entry name" value="RING-TYPE E3 UBIQUITIN TRANSFERASE"/>
    <property type="match status" value="1"/>
</dbReference>
<dbReference type="InterPro" id="IPR012875">
    <property type="entry name" value="SDHF4"/>
</dbReference>
<dbReference type="SUPFAM" id="SSF57850">
    <property type="entry name" value="RING/U-box"/>
    <property type="match status" value="1"/>
</dbReference>
<comment type="caution">
    <text evidence="20">The sequence shown here is derived from an EMBL/GenBank/DDBJ whole genome shotgun (WGS) entry which is preliminary data.</text>
</comment>
<keyword evidence="13 18" id="KW-1133">Transmembrane helix</keyword>
<keyword evidence="10 16" id="KW-0863">Zinc-finger</keyword>
<evidence type="ECO:0000313" key="21">
    <source>
        <dbReference type="Proteomes" id="UP001174677"/>
    </source>
</evidence>
<dbReference type="Gene3D" id="3.30.40.10">
    <property type="entry name" value="Zinc/RING finger domain, C3HC4 (zinc finger)"/>
    <property type="match status" value="1"/>
</dbReference>
<proteinExistence type="inferred from homology"/>
<keyword evidence="21" id="KW-1185">Reference proteome</keyword>
<evidence type="ECO:0000256" key="6">
    <source>
        <dbReference type="ARBA" id="ARBA00022679"/>
    </source>
</evidence>
<evidence type="ECO:0000259" key="19">
    <source>
        <dbReference type="PROSITE" id="PS50089"/>
    </source>
</evidence>
<feature type="region of interest" description="Disordered" evidence="17">
    <location>
        <begin position="48"/>
        <end position="106"/>
    </location>
</feature>
<dbReference type="InterPro" id="IPR025287">
    <property type="entry name" value="WAK_GUB"/>
</dbReference>
<dbReference type="EC" id="2.3.2.27" evidence="5"/>
<evidence type="ECO:0000256" key="3">
    <source>
        <dbReference type="ARBA" id="ARBA00004906"/>
    </source>
</evidence>
<keyword evidence="8" id="KW-0479">Metal-binding</keyword>
<comment type="similarity">
    <text evidence="15">Belongs to the RING-type zinc finger family. ATL subfamily.</text>
</comment>
<keyword evidence="9" id="KW-0732">Signal</keyword>
<dbReference type="InterPro" id="IPR046948">
    <property type="entry name" value="ATL20-22-like"/>
</dbReference>
<keyword evidence="7 18" id="KW-0812">Transmembrane</keyword>
<dbReference type="PROSITE" id="PS50089">
    <property type="entry name" value="ZF_RING_2"/>
    <property type="match status" value="1"/>
</dbReference>
<evidence type="ECO:0000256" key="12">
    <source>
        <dbReference type="ARBA" id="ARBA00022833"/>
    </source>
</evidence>
<dbReference type="CDD" id="cd16461">
    <property type="entry name" value="RING-H2_EL5-like"/>
    <property type="match status" value="1"/>
</dbReference>
<evidence type="ECO:0000256" key="17">
    <source>
        <dbReference type="SAM" id="MobiDB-lite"/>
    </source>
</evidence>
<evidence type="ECO:0000256" key="18">
    <source>
        <dbReference type="SAM" id="Phobius"/>
    </source>
</evidence>
<comment type="subcellular location">
    <subcellularLocation>
        <location evidence="2">Membrane</location>
        <topology evidence="2">Single-pass membrane protein</topology>
    </subcellularLocation>
</comment>
<evidence type="ECO:0000256" key="4">
    <source>
        <dbReference type="ARBA" id="ARBA00005701"/>
    </source>
</evidence>
<sequence>MARSNLGFLFSSSLLNSSNPKLAVPYIGSAPVNLSAFNSLSRFISSLGQQQQQQSEDGLKNGGGDKIKQNPETESEEEEEEDKDGVYVNKETGEIGGPRGPEPTRFGDWERNGAALIFERIVDSQNPCLSAVCASNEPLIRFPFRLQNRQFKSCGYPGFDLSCDTSTNRTLLQLPFSGKFSVQAIDYATQEIWINDPNNCLPERILSLNLSGSSFAGLFYRNFTFFNCSLSDYTKYPLNPIVCLSGGSTHTIFATSSLKDINLLSQPSFSCGSFASKEVPVEWPFYGQILSSDLSDDLRLTWGAPSCGKCELRGGHCGLKSNSTPEIVCFNPSRRGIPRSARYMMIIGAGVPLALCVLGIVCYLCSRIRHYAAGRRSHPFLEFSFMVNPQPTLINAGGLDGPTMESYPKIVLGESRRLPKPGDNTCSICLSEYNPKETLKSIPECHHCFHADCIDEWLRLKASCPIRRNSPELLPPSQPP</sequence>
<keyword evidence="14 18" id="KW-0472">Membrane</keyword>
<evidence type="ECO:0000256" key="1">
    <source>
        <dbReference type="ARBA" id="ARBA00000900"/>
    </source>
</evidence>
<dbReference type="EMBL" id="JARPOI010000017">
    <property type="protein sequence ID" value="KAJ9139762.1"/>
    <property type="molecule type" value="Genomic_DNA"/>
</dbReference>
<evidence type="ECO:0000256" key="8">
    <source>
        <dbReference type="ARBA" id="ARBA00022723"/>
    </source>
</evidence>
<name>A0ABQ9KIC4_HEVBR</name>
<comment type="pathway">
    <text evidence="3">Protein modification; protein ubiquitination.</text>
</comment>
<comment type="catalytic activity">
    <reaction evidence="1">
        <text>S-ubiquitinyl-[E2 ubiquitin-conjugating enzyme]-L-cysteine + [acceptor protein]-L-lysine = [E2 ubiquitin-conjugating enzyme]-L-cysteine + N(6)-ubiquitinyl-[acceptor protein]-L-lysine.</text>
        <dbReference type="EC" id="2.3.2.27"/>
    </reaction>
</comment>
<evidence type="ECO:0000256" key="9">
    <source>
        <dbReference type="ARBA" id="ARBA00022729"/>
    </source>
</evidence>
<feature type="transmembrane region" description="Helical" evidence="18">
    <location>
        <begin position="343"/>
        <end position="366"/>
    </location>
</feature>
<accession>A0ABQ9KIC4</accession>
<evidence type="ECO:0000313" key="20">
    <source>
        <dbReference type="EMBL" id="KAJ9139762.1"/>
    </source>
</evidence>
<dbReference type="Pfam" id="PF07896">
    <property type="entry name" value="DUF1674"/>
    <property type="match status" value="1"/>
</dbReference>
<evidence type="ECO:0000256" key="13">
    <source>
        <dbReference type="ARBA" id="ARBA00022989"/>
    </source>
</evidence>
<protein>
    <recommendedName>
        <fullName evidence="5">RING-type E3 ubiquitin transferase</fullName>
        <ecNumber evidence="5">2.3.2.27</ecNumber>
    </recommendedName>
</protein>
<evidence type="ECO:0000256" key="11">
    <source>
        <dbReference type="ARBA" id="ARBA00022786"/>
    </source>
</evidence>
<organism evidence="20 21">
    <name type="scientific">Hevea brasiliensis</name>
    <name type="common">Para rubber tree</name>
    <name type="synonym">Siphonia brasiliensis</name>
    <dbReference type="NCBI Taxonomy" id="3981"/>
    <lineage>
        <taxon>Eukaryota</taxon>
        <taxon>Viridiplantae</taxon>
        <taxon>Streptophyta</taxon>
        <taxon>Embryophyta</taxon>
        <taxon>Tracheophyta</taxon>
        <taxon>Spermatophyta</taxon>
        <taxon>Magnoliopsida</taxon>
        <taxon>eudicotyledons</taxon>
        <taxon>Gunneridae</taxon>
        <taxon>Pentapetalae</taxon>
        <taxon>rosids</taxon>
        <taxon>fabids</taxon>
        <taxon>Malpighiales</taxon>
        <taxon>Euphorbiaceae</taxon>
        <taxon>Crotonoideae</taxon>
        <taxon>Micrandreae</taxon>
        <taxon>Hevea</taxon>
    </lineage>
</organism>
<dbReference type="Proteomes" id="UP001174677">
    <property type="component" value="Chromosome 17"/>
</dbReference>
<evidence type="ECO:0000256" key="16">
    <source>
        <dbReference type="PROSITE-ProRule" id="PRU00175"/>
    </source>
</evidence>
<keyword evidence="11" id="KW-0833">Ubl conjugation pathway</keyword>
<dbReference type="PANTHER" id="PTHR46279">
    <property type="entry name" value="RING/U-BOX SUPERFAMILY PROTEIN"/>
    <property type="match status" value="1"/>
</dbReference>
<keyword evidence="12" id="KW-0862">Zinc</keyword>
<evidence type="ECO:0000256" key="7">
    <source>
        <dbReference type="ARBA" id="ARBA00022692"/>
    </source>
</evidence>